<evidence type="ECO:0000313" key="1">
    <source>
        <dbReference type="EMBL" id="KAK5093384.1"/>
    </source>
</evidence>
<sequence>MPDEATADEAGVHTNRYHAYRTTDPYDSAHVETPLRPIEIFCTPDDVVENFKSMSMRWRTGWTSVVRSIAH</sequence>
<organism evidence="1 2">
    <name type="scientific">Lithohypha guttulata</name>
    <dbReference type="NCBI Taxonomy" id="1690604"/>
    <lineage>
        <taxon>Eukaryota</taxon>
        <taxon>Fungi</taxon>
        <taxon>Dikarya</taxon>
        <taxon>Ascomycota</taxon>
        <taxon>Pezizomycotina</taxon>
        <taxon>Eurotiomycetes</taxon>
        <taxon>Chaetothyriomycetidae</taxon>
        <taxon>Chaetothyriales</taxon>
        <taxon>Trichomeriaceae</taxon>
        <taxon>Lithohypha</taxon>
    </lineage>
</organism>
<comment type="caution">
    <text evidence="1">The sequence shown here is derived from an EMBL/GenBank/DDBJ whole genome shotgun (WGS) entry which is preliminary data.</text>
</comment>
<proteinExistence type="predicted"/>
<reference evidence="1 2" key="1">
    <citation type="submission" date="2023-08" db="EMBL/GenBank/DDBJ databases">
        <title>Black Yeasts Isolated from many extreme environments.</title>
        <authorList>
            <person name="Coleine C."/>
            <person name="Stajich J.E."/>
            <person name="Selbmann L."/>
        </authorList>
    </citation>
    <scope>NUCLEOTIDE SEQUENCE [LARGE SCALE GENOMIC DNA]</scope>
    <source>
        <strain evidence="1 2">CCFEE 5885</strain>
    </source>
</reference>
<name>A0ABR0KCC6_9EURO</name>
<protein>
    <submittedName>
        <fullName evidence="1">Uncharacterized protein</fullName>
    </submittedName>
</protein>
<gene>
    <name evidence="1" type="ORF">LTR24_004372</name>
</gene>
<keyword evidence="2" id="KW-1185">Reference proteome</keyword>
<evidence type="ECO:0000313" key="2">
    <source>
        <dbReference type="Proteomes" id="UP001345013"/>
    </source>
</evidence>
<dbReference type="Proteomes" id="UP001345013">
    <property type="component" value="Unassembled WGS sequence"/>
</dbReference>
<accession>A0ABR0KCC6</accession>
<dbReference type="EMBL" id="JAVRRG010000044">
    <property type="protein sequence ID" value="KAK5093384.1"/>
    <property type="molecule type" value="Genomic_DNA"/>
</dbReference>